<dbReference type="Pfam" id="PF25597">
    <property type="entry name" value="SH3_retrovirus"/>
    <property type="match status" value="1"/>
</dbReference>
<dbReference type="PROSITE" id="PS50158">
    <property type="entry name" value="ZF_CCHC"/>
    <property type="match status" value="1"/>
</dbReference>
<evidence type="ECO:0008006" key="10">
    <source>
        <dbReference type="Google" id="ProtNLM"/>
    </source>
</evidence>
<evidence type="ECO:0000256" key="5">
    <source>
        <dbReference type="SAM" id="MobiDB-lite"/>
    </source>
</evidence>
<dbReference type="InterPro" id="IPR057670">
    <property type="entry name" value="SH3_retrovirus"/>
</dbReference>
<feature type="compositionally biased region" description="Polar residues" evidence="5">
    <location>
        <begin position="1359"/>
        <end position="1399"/>
    </location>
</feature>
<dbReference type="GO" id="GO:0008270">
    <property type="term" value="F:zinc ion binding"/>
    <property type="evidence" value="ECO:0007669"/>
    <property type="project" value="UniProtKB-KW"/>
</dbReference>
<feature type="repeat" description="PPR" evidence="4">
    <location>
        <begin position="574"/>
        <end position="608"/>
    </location>
</feature>
<evidence type="ECO:0000313" key="9">
    <source>
        <dbReference type="Proteomes" id="UP000657918"/>
    </source>
</evidence>
<evidence type="ECO:0000259" key="7">
    <source>
        <dbReference type="PROSITE" id="PS50994"/>
    </source>
</evidence>
<feature type="repeat" description="PPR" evidence="4">
    <location>
        <begin position="469"/>
        <end position="503"/>
    </location>
</feature>
<protein>
    <recommendedName>
        <fullName evidence="10">Pentatricopeptide repeat-containing protein</fullName>
    </recommendedName>
</protein>
<dbReference type="NCBIfam" id="TIGR00756">
    <property type="entry name" value="PPR"/>
    <property type="match status" value="9"/>
</dbReference>
<dbReference type="GO" id="GO:0003676">
    <property type="term" value="F:nucleic acid binding"/>
    <property type="evidence" value="ECO:0007669"/>
    <property type="project" value="InterPro"/>
</dbReference>
<feature type="repeat" description="PPR" evidence="4">
    <location>
        <begin position="224"/>
        <end position="258"/>
    </location>
</feature>
<feature type="repeat" description="PPR" evidence="4">
    <location>
        <begin position="294"/>
        <end position="328"/>
    </location>
</feature>
<feature type="compositionally biased region" description="Polar residues" evidence="5">
    <location>
        <begin position="8"/>
        <end position="39"/>
    </location>
</feature>
<dbReference type="EMBL" id="JADGMS010000008">
    <property type="protein sequence ID" value="KAF9677239.1"/>
    <property type="molecule type" value="Genomic_DNA"/>
</dbReference>
<dbReference type="SUPFAM" id="SSF53098">
    <property type="entry name" value="Ribonuclease H-like"/>
    <property type="match status" value="1"/>
</dbReference>
<keyword evidence="9" id="KW-1185">Reference proteome</keyword>
<feature type="repeat" description="PPR" evidence="4">
    <location>
        <begin position="504"/>
        <end position="538"/>
    </location>
</feature>
<evidence type="ECO:0000313" key="8">
    <source>
        <dbReference type="EMBL" id="KAF9677239.1"/>
    </source>
</evidence>
<feature type="domain" description="CCHC-type" evidence="6">
    <location>
        <begin position="868"/>
        <end position="881"/>
    </location>
</feature>
<feature type="domain" description="Integrase catalytic" evidence="7">
    <location>
        <begin position="1086"/>
        <end position="1260"/>
    </location>
</feature>
<keyword evidence="3" id="KW-0479">Metal-binding</keyword>
<dbReference type="SMART" id="SM00343">
    <property type="entry name" value="ZnF_C2HC"/>
    <property type="match status" value="2"/>
</dbReference>
<dbReference type="Gene3D" id="3.30.420.10">
    <property type="entry name" value="Ribonuclease H-like superfamily/Ribonuclease H"/>
    <property type="match status" value="1"/>
</dbReference>
<feature type="repeat" description="PPR" evidence="4">
    <location>
        <begin position="644"/>
        <end position="678"/>
    </location>
</feature>
<accession>A0A835MUJ5</accession>
<dbReference type="InterPro" id="IPR001584">
    <property type="entry name" value="Integrase_cat-core"/>
</dbReference>
<sequence length="1489" mass="169086">MRGLSLATRASSPALNNLSKSQKSFNPPKLTTQKNPSNSKTDRFQRQTNYTEASLTGNNSLSSLNPRLTKPNSESVPRGHISHNRDTRSVELHYISRILRRNDWFLLLNHELKAKRINLNPQFVVSVLQNQENPIYPLRFYIWVSNVDPLCIRNQAVKGVLANAFYRKGPVVLSVDLLKDIRNSSFRVDEDLLCILIGSWGRLGLAKYCEEIFGQISFLGINPSTRLYNAVIDALVKSNSLDLAYLKFQQMSADNCKPDRFTYNMLIHGVCKIGVVDEALRLVKQMEGFGYSANVYTYTILIYGFCNAKRADEAFRVFETMKLRNVNPNEATIRSLVHGVFHCVAPCEAFKLVINFIEKEPVLGRLACDTLLCCLSEKCMPKEAGALLRKLGERGYLPDNSTFNITMTCLLKGLDVNETCGILDKFIARGVKLGFSFYLALIETLYKAGRGMEGDRYLNQMVKDKLVCDVFSYNMVIDCFCKANVMNKAVMTFKVMQDRGISPNLVTFNTLISGHCKNGEVHKARELLQMLLELGLKPDIFTFSSIIDGLCRAQLFDDALSCFGEMVEWGVSPNAVTYNILIRSLCLIGDVGRSMKLLKDMRKDGISPDIFSFNSLIQSFCRMGKVEKAEKIFVSMSTLDLIPDNYTYGALIKALFESGRCDEAKKMFFAMEVNGCVPDSFTCKLISENLVKQDNAHEIWNELYERLTQQNGPRIFQLKGALANLKQGNDSVNVYYGKLKSIWDELALHCPMPECSCGQMKVLTDRHQQDCVIQFLMGLNETYSNIRDQIMLMDPIPQVSKVFSLVQQQEKQHQMLLGTSALDSMALLSRNTSMNFKPFNRPYCHHCKIQGHTLEDCFKAGNTKPPICSHCNQSGHLAEKCYKLVGYPPGHKLHNKVKRPYVHTRQINMVATEDLSKNHTEKMDLISTQYQKILQLLHEKHNPTTDTHFSMAANPTSSMVNSTNLPSMSGITTCLSTYTQKSFDINNDLISWTTIGLGEMKNGLYQFQHIQVSPNALMCKLSKYFDIHRLHTACAASTSPIFNLWHYRLGHISDSRLQLIKDPIVTKESYPNINETPCSICPMARQHKLPFDQSLHKSSHNFELIHCDLWGPCSVAAYDGSRYFLTIVDDMSRSTWVYLLKNKSDTQKTIEAFYNLVCTQFETRIKYLRSDNGTEFRMTDFYHLNGIIHQRTCVETPQQNGIVERKHQHILNVARALRFQAKLPLEFWNDCVLTATYIINRIPTPLLQNKTPYEAIFKLKPTYDHFKVFGCLCFANTLSQGRRKFDPRARRCVFLGYPFGVKGYKVLDLDTNETFLSRNVTFHECHFPFDTPTTRSSDTISPMVQQLHNLPTLDPLNTNHISFDSTDNSPYSPSNSVDLSRNTVSSPHTCASHDSPTTLPFSDHSHSSIPSPSSSPNAPIRKSDRMKQAPKYLQDFHCQMISLNSSSPIQAKMHEDDGTALFLLGPLYFASTWGRQMKVTIMRLKQAQK</sequence>
<feature type="region of interest" description="Disordered" evidence="5">
    <location>
        <begin position="1"/>
        <end position="82"/>
    </location>
</feature>
<dbReference type="Pfam" id="PF03732">
    <property type="entry name" value="Retrotrans_gag"/>
    <property type="match status" value="1"/>
</dbReference>
<evidence type="ECO:0000256" key="4">
    <source>
        <dbReference type="PROSITE-ProRule" id="PRU00708"/>
    </source>
</evidence>
<comment type="similarity">
    <text evidence="1">Belongs to the PPR family. P subfamily.</text>
</comment>
<evidence type="ECO:0000256" key="1">
    <source>
        <dbReference type="ARBA" id="ARBA00007626"/>
    </source>
</evidence>
<dbReference type="OrthoDB" id="185373at2759"/>
<keyword evidence="2" id="KW-0677">Repeat</keyword>
<dbReference type="Gene3D" id="1.25.40.10">
    <property type="entry name" value="Tetratricopeptide repeat domain"/>
    <property type="match status" value="5"/>
</dbReference>
<dbReference type="PROSITE" id="PS51375">
    <property type="entry name" value="PPR"/>
    <property type="match status" value="9"/>
</dbReference>
<feature type="repeat" description="PPR" evidence="4">
    <location>
        <begin position="259"/>
        <end position="293"/>
    </location>
</feature>
<dbReference type="InterPro" id="IPR002885">
    <property type="entry name" value="PPR_rpt"/>
</dbReference>
<evidence type="ECO:0000256" key="2">
    <source>
        <dbReference type="ARBA" id="ARBA00022737"/>
    </source>
</evidence>
<evidence type="ECO:0000256" key="3">
    <source>
        <dbReference type="PROSITE-ProRule" id="PRU00047"/>
    </source>
</evidence>
<dbReference type="Pfam" id="PF12854">
    <property type="entry name" value="PPR_1"/>
    <property type="match status" value="2"/>
</dbReference>
<dbReference type="PANTHER" id="PTHR47447:SF28">
    <property type="entry name" value="PENTACOTRIPEPTIDE-REPEAT REGION OF PRORP DOMAIN-CONTAINING PROTEIN"/>
    <property type="match status" value="1"/>
</dbReference>
<comment type="caution">
    <text evidence="8">The sequence shown here is derived from an EMBL/GenBank/DDBJ whole genome shotgun (WGS) entry which is preliminary data.</text>
</comment>
<dbReference type="Proteomes" id="UP000657918">
    <property type="component" value="Chromosome 8"/>
</dbReference>
<organism evidence="8 9">
    <name type="scientific">Salix dunnii</name>
    <dbReference type="NCBI Taxonomy" id="1413687"/>
    <lineage>
        <taxon>Eukaryota</taxon>
        <taxon>Viridiplantae</taxon>
        <taxon>Streptophyta</taxon>
        <taxon>Embryophyta</taxon>
        <taxon>Tracheophyta</taxon>
        <taxon>Spermatophyta</taxon>
        <taxon>Magnoliopsida</taxon>
        <taxon>eudicotyledons</taxon>
        <taxon>Gunneridae</taxon>
        <taxon>Pentapetalae</taxon>
        <taxon>rosids</taxon>
        <taxon>fabids</taxon>
        <taxon>Malpighiales</taxon>
        <taxon>Salicaceae</taxon>
        <taxon>Saliceae</taxon>
        <taxon>Salix</taxon>
    </lineage>
</organism>
<feature type="compositionally biased region" description="Low complexity" evidence="5">
    <location>
        <begin position="1407"/>
        <end position="1416"/>
    </location>
</feature>
<dbReference type="GO" id="GO:0015074">
    <property type="term" value="P:DNA integration"/>
    <property type="evidence" value="ECO:0007669"/>
    <property type="project" value="InterPro"/>
</dbReference>
<dbReference type="InterPro" id="IPR025724">
    <property type="entry name" value="GAG-pre-integrase_dom"/>
</dbReference>
<reference evidence="8 9" key="1">
    <citation type="submission" date="2020-10" db="EMBL/GenBank/DDBJ databases">
        <title>Plant Genome Project.</title>
        <authorList>
            <person name="Zhang R.-G."/>
        </authorList>
    </citation>
    <scope>NUCLEOTIDE SEQUENCE [LARGE SCALE GENOMIC DNA]</scope>
    <source>
        <strain evidence="8">FAFU-HL-1</strain>
        <tissue evidence="8">Leaf</tissue>
    </source>
</reference>
<dbReference type="InterPro" id="IPR001878">
    <property type="entry name" value="Znf_CCHC"/>
</dbReference>
<keyword evidence="3" id="KW-0862">Zinc</keyword>
<dbReference type="InterPro" id="IPR036397">
    <property type="entry name" value="RNaseH_sf"/>
</dbReference>
<dbReference type="InterPro" id="IPR011990">
    <property type="entry name" value="TPR-like_helical_dom_sf"/>
</dbReference>
<dbReference type="InterPro" id="IPR036875">
    <property type="entry name" value="Znf_CCHC_sf"/>
</dbReference>
<dbReference type="Gene3D" id="4.10.60.10">
    <property type="entry name" value="Zinc finger, CCHC-type"/>
    <property type="match status" value="1"/>
</dbReference>
<feature type="repeat" description="PPR" evidence="4">
    <location>
        <begin position="609"/>
        <end position="643"/>
    </location>
</feature>
<dbReference type="PANTHER" id="PTHR47447">
    <property type="entry name" value="OS03G0856100 PROTEIN"/>
    <property type="match status" value="1"/>
</dbReference>
<dbReference type="InterPro" id="IPR005162">
    <property type="entry name" value="Retrotrans_gag_dom"/>
</dbReference>
<keyword evidence="3" id="KW-0863">Zinc-finger</keyword>
<gene>
    <name evidence="8" type="ORF">SADUNF_Sadunf08G0087300</name>
</gene>
<dbReference type="Pfam" id="PF13976">
    <property type="entry name" value="gag_pre-integrs"/>
    <property type="match status" value="1"/>
</dbReference>
<feature type="repeat" description="PPR" evidence="4">
    <location>
        <begin position="539"/>
        <end position="573"/>
    </location>
</feature>
<name>A0A835MUJ5_9ROSI</name>
<evidence type="ECO:0000259" key="6">
    <source>
        <dbReference type="PROSITE" id="PS50158"/>
    </source>
</evidence>
<dbReference type="SUPFAM" id="SSF57756">
    <property type="entry name" value="Retrovirus zinc finger-like domains"/>
    <property type="match status" value="1"/>
</dbReference>
<dbReference type="Pfam" id="PF13041">
    <property type="entry name" value="PPR_2"/>
    <property type="match status" value="3"/>
</dbReference>
<dbReference type="Pfam" id="PF00665">
    <property type="entry name" value="rve"/>
    <property type="match status" value="1"/>
</dbReference>
<dbReference type="Pfam" id="PF01535">
    <property type="entry name" value="PPR"/>
    <property type="match status" value="1"/>
</dbReference>
<dbReference type="PROSITE" id="PS50994">
    <property type="entry name" value="INTEGRASE"/>
    <property type="match status" value="1"/>
</dbReference>
<proteinExistence type="inferred from homology"/>
<feature type="compositionally biased region" description="Low complexity" evidence="5">
    <location>
        <begin position="54"/>
        <end position="65"/>
    </location>
</feature>
<feature type="region of interest" description="Disordered" evidence="5">
    <location>
        <begin position="1359"/>
        <end position="1428"/>
    </location>
</feature>
<dbReference type="InterPro" id="IPR012337">
    <property type="entry name" value="RNaseH-like_sf"/>
</dbReference>